<dbReference type="PANTHER" id="PTHR10210">
    <property type="entry name" value="RIBOSE-PHOSPHATE DIPHOSPHOKINASE FAMILY MEMBER"/>
    <property type="match status" value="1"/>
</dbReference>
<evidence type="ECO:0000313" key="11">
    <source>
        <dbReference type="EMBL" id="KIF80102.1"/>
    </source>
</evidence>
<dbReference type="GO" id="GO:0006015">
    <property type="term" value="P:5-phosphoribose 1-diphosphate biosynthetic process"/>
    <property type="evidence" value="ECO:0007669"/>
    <property type="project" value="TreeGrafter"/>
</dbReference>
<keyword evidence="12" id="KW-1185">Reference proteome</keyword>
<dbReference type="GO" id="GO:0005737">
    <property type="term" value="C:cytoplasm"/>
    <property type="evidence" value="ECO:0007669"/>
    <property type="project" value="TreeGrafter"/>
</dbReference>
<gene>
    <name evidence="11" type="ORF">TSA66_03630</name>
</gene>
<evidence type="ECO:0000259" key="10">
    <source>
        <dbReference type="Pfam" id="PF13793"/>
    </source>
</evidence>
<dbReference type="Pfam" id="PF13793">
    <property type="entry name" value="Pribosyltran_N"/>
    <property type="match status" value="1"/>
</dbReference>
<dbReference type="STRING" id="709839.TSA66_03630"/>
<dbReference type="InterPro" id="IPR029099">
    <property type="entry name" value="Pribosyltran_N"/>
</dbReference>
<comment type="caution">
    <text evidence="11">The sequence shown here is derived from an EMBL/GenBank/DDBJ whole genome shotgun (WGS) entry which is preliminary data.</text>
</comment>
<dbReference type="GO" id="GO:0005524">
    <property type="term" value="F:ATP binding"/>
    <property type="evidence" value="ECO:0007669"/>
    <property type="project" value="UniProtKB-KW"/>
</dbReference>
<keyword evidence="6 11" id="KW-0418">Kinase</keyword>
<dbReference type="OrthoDB" id="324294at2"/>
<comment type="catalytic activity">
    <reaction evidence="9">
        <text>D-ribose 5-phosphate + ATP = 5-phospho-alpha-D-ribose 1-diphosphate + AMP + H(+)</text>
        <dbReference type="Rhea" id="RHEA:15609"/>
        <dbReference type="ChEBI" id="CHEBI:15378"/>
        <dbReference type="ChEBI" id="CHEBI:30616"/>
        <dbReference type="ChEBI" id="CHEBI:58017"/>
        <dbReference type="ChEBI" id="CHEBI:78346"/>
        <dbReference type="ChEBI" id="CHEBI:456215"/>
        <dbReference type="EC" id="2.7.6.1"/>
    </reaction>
</comment>
<dbReference type="SMART" id="SM01400">
    <property type="entry name" value="Pribosyltran_N"/>
    <property type="match status" value="1"/>
</dbReference>
<dbReference type="InterPro" id="IPR029057">
    <property type="entry name" value="PRTase-like"/>
</dbReference>
<evidence type="ECO:0000256" key="6">
    <source>
        <dbReference type="ARBA" id="ARBA00022777"/>
    </source>
</evidence>
<dbReference type="EC" id="2.7.6.1" evidence="1"/>
<keyword evidence="4" id="KW-0545">Nucleotide biosynthesis</keyword>
<dbReference type="Gene3D" id="3.40.50.2020">
    <property type="match status" value="2"/>
</dbReference>
<dbReference type="GO" id="GO:0000287">
    <property type="term" value="F:magnesium ion binding"/>
    <property type="evidence" value="ECO:0007669"/>
    <property type="project" value="InterPro"/>
</dbReference>
<evidence type="ECO:0000256" key="9">
    <source>
        <dbReference type="ARBA" id="ARBA00049535"/>
    </source>
</evidence>
<evidence type="ECO:0000256" key="8">
    <source>
        <dbReference type="ARBA" id="ARBA00022842"/>
    </source>
</evidence>
<feature type="domain" description="Ribose-phosphate pyrophosphokinase N-terminal" evidence="10">
    <location>
        <begin position="10"/>
        <end position="129"/>
    </location>
</feature>
<dbReference type="PANTHER" id="PTHR10210:SF32">
    <property type="entry name" value="RIBOSE-PHOSPHATE PYROPHOSPHOKINASE 2"/>
    <property type="match status" value="1"/>
</dbReference>
<dbReference type="SUPFAM" id="SSF53271">
    <property type="entry name" value="PRTase-like"/>
    <property type="match status" value="2"/>
</dbReference>
<evidence type="ECO:0000256" key="1">
    <source>
        <dbReference type="ARBA" id="ARBA00013247"/>
    </source>
</evidence>
<dbReference type="NCBIfam" id="TIGR01251">
    <property type="entry name" value="ribP_PPkin"/>
    <property type="match status" value="1"/>
</dbReference>
<evidence type="ECO:0000256" key="7">
    <source>
        <dbReference type="ARBA" id="ARBA00022840"/>
    </source>
</evidence>
<protein>
    <recommendedName>
        <fullName evidence="1">ribose-phosphate diphosphokinase</fullName>
        <ecNumber evidence="1">2.7.6.1</ecNumber>
    </recommendedName>
</protein>
<keyword evidence="3" id="KW-0479">Metal-binding</keyword>
<dbReference type="Proteomes" id="UP000031572">
    <property type="component" value="Unassembled WGS sequence"/>
</dbReference>
<dbReference type="EMBL" id="JWJG01000028">
    <property type="protein sequence ID" value="KIF80102.1"/>
    <property type="molecule type" value="Genomic_DNA"/>
</dbReference>
<proteinExistence type="predicted"/>
<sequence>MQSTAQPELRVFALEASRAFGERVAGHLGLALSPHEEREFEDGEHKARPLTSVRGADVMVIHSLYGDERQSGNDKLCRLLFFVGALKDAAAARVTAVVPYLAYARKDRKTKPRDPVTTRYVAALFEAVGCDAVLTMDVHNLAAYQNAFRCRTEHLEANGLFVDHFAPSLQDEDVVVVSPDAGGIKRAEQFRQRLADTLGKAVGAAFAEKHRSEGKVSGELLVGEVGGRTAIIVDDLISSGATIARTARACRERGARQVLAAATHGLFMDDAATVLADSALARLVVVDTVPPFRLGASPLTAKLTVLDSTALFAEAIRRLHDGGSLTELLQE</sequence>
<keyword evidence="2" id="KW-0808">Transferase</keyword>
<dbReference type="CDD" id="cd06223">
    <property type="entry name" value="PRTases_typeI"/>
    <property type="match status" value="1"/>
</dbReference>
<dbReference type="GO" id="GO:0006164">
    <property type="term" value="P:purine nucleotide biosynthetic process"/>
    <property type="evidence" value="ECO:0007669"/>
    <property type="project" value="TreeGrafter"/>
</dbReference>
<evidence type="ECO:0000256" key="3">
    <source>
        <dbReference type="ARBA" id="ARBA00022723"/>
    </source>
</evidence>
<name>A0A0C1YHW4_9BURK</name>
<dbReference type="GO" id="GO:0016301">
    <property type="term" value="F:kinase activity"/>
    <property type="evidence" value="ECO:0007669"/>
    <property type="project" value="UniProtKB-KW"/>
</dbReference>
<organism evidence="11 12">
    <name type="scientific">Noviherbaspirillum autotrophicum</name>
    <dbReference type="NCBI Taxonomy" id="709839"/>
    <lineage>
        <taxon>Bacteria</taxon>
        <taxon>Pseudomonadati</taxon>
        <taxon>Pseudomonadota</taxon>
        <taxon>Betaproteobacteria</taxon>
        <taxon>Burkholderiales</taxon>
        <taxon>Oxalobacteraceae</taxon>
        <taxon>Noviherbaspirillum</taxon>
    </lineage>
</organism>
<evidence type="ECO:0000256" key="4">
    <source>
        <dbReference type="ARBA" id="ARBA00022727"/>
    </source>
</evidence>
<dbReference type="FunFam" id="3.40.50.2020:FF:000007">
    <property type="entry name" value="Ribose-phosphate pyrophosphokinase"/>
    <property type="match status" value="1"/>
</dbReference>
<dbReference type="InterPro" id="IPR000836">
    <property type="entry name" value="PRTase_dom"/>
</dbReference>
<dbReference type="GO" id="GO:0004749">
    <property type="term" value="F:ribose phosphate diphosphokinase activity"/>
    <property type="evidence" value="ECO:0007669"/>
    <property type="project" value="UniProtKB-EC"/>
</dbReference>
<dbReference type="GO" id="GO:0002189">
    <property type="term" value="C:ribose phosphate diphosphokinase complex"/>
    <property type="evidence" value="ECO:0007669"/>
    <property type="project" value="TreeGrafter"/>
</dbReference>
<evidence type="ECO:0000256" key="5">
    <source>
        <dbReference type="ARBA" id="ARBA00022741"/>
    </source>
</evidence>
<dbReference type="InterPro" id="IPR005946">
    <property type="entry name" value="Rib-P_diPkinase"/>
</dbReference>
<accession>A0A0C1YHW4</accession>
<keyword evidence="7" id="KW-0067">ATP-binding</keyword>
<evidence type="ECO:0000313" key="12">
    <source>
        <dbReference type="Proteomes" id="UP000031572"/>
    </source>
</evidence>
<evidence type="ECO:0000256" key="2">
    <source>
        <dbReference type="ARBA" id="ARBA00022679"/>
    </source>
</evidence>
<reference evidence="11 12" key="1">
    <citation type="submission" date="2014-12" db="EMBL/GenBank/DDBJ databases">
        <title>Denitrispirillum autotrophicum gen. nov., sp. nov., Denitrifying, Facultatively Autotrophic Bacteria Isolated from Rice Paddy Soil.</title>
        <authorList>
            <person name="Ishii S."/>
            <person name="Ashida N."/>
            <person name="Ohno H."/>
            <person name="Otsuka S."/>
            <person name="Yokota A."/>
            <person name="Senoo K."/>
        </authorList>
    </citation>
    <scope>NUCLEOTIDE SEQUENCE [LARGE SCALE GENOMIC DNA]</scope>
    <source>
        <strain evidence="11 12">TSA66</strain>
    </source>
</reference>
<keyword evidence="8" id="KW-0460">Magnesium</keyword>
<dbReference type="AlphaFoldDB" id="A0A0C1YHW4"/>
<keyword evidence="5" id="KW-0547">Nucleotide-binding</keyword>
<dbReference type="Pfam" id="PF14572">
    <property type="entry name" value="Pribosyl_synth"/>
    <property type="match status" value="1"/>
</dbReference>